<reference evidence="4" key="1">
    <citation type="journal article" date="2015" name="J. Biotechnol.">
        <title>Complete genome sequence of Streptomyces ambofaciens ATCC 23877, the spiramycin producer.</title>
        <authorList>
            <person name="Thibessard A."/>
            <person name="Haas D."/>
            <person name="Gerbaud C."/>
            <person name="Aigle B."/>
            <person name="Lautru S."/>
            <person name="Pernodet J.L."/>
            <person name="Leblond P."/>
        </authorList>
    </citation>
    <scope>NUCLEOTIDE SEQUENCE [LARGE SCALE GENOMIC DNA]</scope>
    <source>
        <strain evidence="4">ATCC 23877 / 3486 / DSM 40053 / JCM 4204 / NBRC 12836 / NRRL B-2516</strain>
        <plasmid evidence="4">pSAM1</plasmid>
    </source>
</reference>
<feature type="region of interest" description="Disordered" evidence="2">
    <location>
        <begin position="15"/>
        <end position="40"/>
    </location>
</feature>
<dbReference type="EMBL" id="CP012383">
    <property type="protein sequence ID" value="AKZ60715.1"/>
    <property type="molecule type" value="Genomic_DNA"/>
</dbReference>
<feature type="coiled-coil region" evidence="1">
    <location>
        <begin position="72"/>
        <end position="108"/>
    </location>
</feature>
<sequence>MNSPDEFERIVQGIQPNSHANYGDPTPYGPPPAPAYTQPVKTGLTPRGKAAIGIGTAVIACGSLFGWQQYTAQQADADVKAQELALKQQQLQLEMQRELNKANTAAQEQQSTENSERKKQVDACVKVNQKLVGKLMGVTYQSVQDDCQAKYPTATQASMQAAGASTNTSGSDDGGITQGLLIGAGALGLIALAGTKKLTKSSQT</sequence>
<evidence type="ECO:0000313" key="4">
    <source>
        <dbReference type="Proteomes" id="UP000061018"/>
    </source>
</evidence>
<evidence type="ECO:0000256" key="2">
    <source>
        <dbReference type="SAM" id="MobiDB-lite"/>
    </source>
</evidence>
<protein>
    <submittedName>
        <fullName evidence="3">Uncharacterized protein</fullName>
    </submittedName>
</protein>
<accession>A0A0K2B5M7</accession>
<geneLocation type="plasmid" evidence="3 4">
    <name>pSAM1</name>
</geneLocation>
<evidence type="ECO:0000313" key="3">
    <source>
        <dbReference type="EMBL" id="AKZ60715.1"/>
    </source>
</evidence>
<name>A0A0K2B5M7_STRA7</name>
<dbReference type="RefSeq" id="WP_053143202.1">
    <property type="nucleotide sequence ID" value="NZ_CP012383.1"/>
</dbReference>
<dbReference type="Proteomes" id="UP000061018">
    <property type="component" value="Plasmid pSAM1"/>
</dbReference>
<keyword evidence="1" id="KW-0175">Coiled coil</keyword>
<proteinExistence type="predicted"/>
<gene>
    <name evidence="3" type="ORF">SAM23877_p006</name>
</gene>
<keyword evidence="3" id="KW-0614">Plasmid</keyword>
<organism evidence="3 4">
    <name type="scientific">Streptomyces ambofaciens (strain ATCC 23877 / 3486 / DSM 40053 / JCM 4204 / NBRC 12836 / NRRL B-2516)</name>
    <dbReference type="NCBI Taxonomy" id="278992"/>
    <lineage>
        <taxon>Bacteria</taxon>
        <taxon>Bacillati</taxon>
        <taxon>Actinomycetota</taxon>
        <taxon>Actinomycetes</taxon>
        <taxon>Kitasatosporales</taxon>
        <taxon>Streptomycetaceae</taxon>
        <taxon>Streptomyces</taxon>
    </lineage>
</organism>
<evidence type="ECO:0000256" key="1">
    <source>
        <dbReference type="SAM" id="Coils"/>
    </source>
</evidence>
<dbReference type="AlphaFoldDB" id="A0A0K2B5M7"/>
<dbReference type="KEGG" id="samb:SAM23877_p006"/>